<evidence type="ECO:0000256" key="1">
    <source>
        <dbReference type="ARBA" id="ARBA00022491"/>
    </source>
</evidence>
<evidence type="ECO:0000256" key="2">
    <source>
        <dbReference type="ARBA" id="ARBA00023015"/>
    </source>
</evidence>
<dbReference type="SUPFAM" id="SSF46689">
    <property type="entry name" value="Homeodomain-like"/>
    <property type="match status" value="1"/>
</dbReference>
<dbReference type="Pfam" id="PF00440">
    <property type="entry name" value="TetR_N"/>
    <property type="match status" value="1"/>
</dbReference>
<dbReference type="Gene3D" id="1.10.357.10">
    <property type="entry name" value="Tetracycline Repressor, domain 2"/>
    <property type="match status" value="1"/>
</dbReference>
<dbReference type="OrthoDB" id="9780939at2"/>
<dbReference type="AlphaFoldDB" id="A0A3N9UF82"/>
<comment type="caution">
    <text evidence="7">The sequence shown here is derived from an EMBL/GenBank/DDBJ whole genome shotgun (WGS) entry which is preliminary data.</text>
</comment>
<keyword evidence="2" id="KW-0805">Transcription regulation</keyword>
<reference evidence="7 8" key="1">
    <citation type="journal article" date="2013" name="J. Microbiol.">
        <title>Lysinibacillus chungkukjangi sp. nov., isolated from Chungkukjang, Korean fermented soybean food.</title>
        <authorList>
            <person name="Kim S.J."/>
            <person name="Jang Y.H."/>
            <person name="Hamada M."/>
            <person name="Ahn J.H."/>
            <person name="Weon H.Y."/>
            <person name="Suzuki K."/>
            <person name="Whang K.S."/>
            <person name="Kwon S.W."/>
        </authorList>
    </citation>
    <scope>NUCLEOTIDE SEQUENCE [LARGE SCALE GENOMIC DNA]</scope>
    <source>
        <strain evidence="7 8">MCCC 1A12701</strain>
    </source>
</reference>
<evidence type="ECO:0000313" key="7">
    <source>
        <dbReference type="EMBL" id="RQW74818.1"/>
    </source>
</evidence>
<dbReference type="RefSeq" id="WP_124764242.1">
    <property type="nucleotide sequence ID" value="NZ_JAFBDY010000006.1"/>
</dbReference>
<keyword evidence="3 5" id="KW-0238">DNA-binding</keyword>
<dbReference type="PANTHER" id="PTHR43479:SF11">
    <property type="entry name" value="ACREF_ENVCD OPERON REPRESSOR-RELATED"/>
    <property type="match status" value="1"/>
</dbReference>
<dbReference type="InterPro" id="IPR023772">
    <property type="entry name" value="DNA-bd_HTH_TetR-type_CS"/>
</dbReference>
<dbReference type="GO" id="GO:0003677">
    <property type="term" value="F:DNA binding"/>
    <property type="evidence" value="ECO:0007669"/>
    <property type="project" value="UniProtKB-UniRule"/>
</dbReference>
<evidence type="ECO:0000256" key="4">
    <source>
        <dbReference type="ARBA" id="ARBA00023163"/>
    </source>
</evidence>
<gene>
    <name evidence="7" type="ORF">EBB45_09450</name>
</gene>
<dbReference type="InterPro" id="IPR039538">
    <property type="entry name" value="BetI_C"/>
</dbReference>
<proteinExistence type="predicted"/>
<dbReference type="InterPro" id="IPR036271">
    <property type="entry name" value="Tet_transcr_reg_TetR-rel_C_sf"/>
</dbReference>
<evidence type="ECO:0000256" key="3">
    <source>
        <dbReference type="ARBA" id="ARBA00023125"/>
    </source>
</evidence>
<feature type="domain" description="HTH tetR-type" evidence="6">
    <location>
        <begin position="6"/>
        <end position="66"/>
    </location>
</feature>
<dbReference type="SUPFAM" id="SSF48498">
    <property type="entry name" value="Tetracyclin repressor-like, C-terminal domain"/>
    <property type="match status" value="1"/>
</dbReference>
<dbReference type="PROSITE" id="PS01081">
    <property type="entry name" value="HTH_TETR_1"/>
    <property type="match status" value="1"/>
</dbReference>
<dbReference type="PANTHER" id="PTHR43479">
    <property type="entry name" value="ACREF/ENVCD OPERON REPRESSOR-RELATED"/>
    <property type="match status" value="1"/>
</dbReference>
<evidence type="ECO:0000313" key="8">
    <source>
        <dbReference type="Proteomes" id="UP000274033"/>
    </source>
</evidence>
<keyword evidence="1" id="KW-0678">Repressor</keyword>
<dbReference type="Proteomes" id="UP000274033">
    <property type="component" value="Unassembled WGS sequence"/>
</dbReference>
<dbReference type="InterPro" id="IPR050624">
    <property type="entry name" value="HTH-type_Tx_Regulator"/>
</dbReference>
<keyword evidence="8" id="KW-1185">Reference proteome</keyword>
<dbReference type="Pfam" id="PF13977">
    <property type="entry name" value="TetR_C_6"/>
    <property type="match status" value="1"/>
</dbReference>
<dbReference type="InterPro" id="IPR009057">
    <property type="entry name" value="Homeodomain-like_sf"/>
</dbReference>
<dbReference type="PROSITE" id="PS50977">
    <property type="entry name" value="HTH_TETR_2"/>
    <property type="match status" value="1"/>
</dbReference>
<evidence type="ECO:0000259" key="6">
    <source>
        <dbReference type="PROSITE" id="PS50977"/>
    </source>
</evidence>
<feature type="DNA-binding region" description="H-T-H motif" evidence="5">
    <location>
        <begin position="29"/>
        <end position="48"/>
    </location>
</feature>
<evidence type="ECO:0000256" key="5">
    <source>
        <dbReference type="PROSITE-ProRule" id="PRU00335"/>
    </source>
</evidence>
<keyword evidence="4" id="KW-0804">Transcription</keyword>
<protein>
    <submittedName>
        <fullName evidence="7">TetR/AcrR family transcriptional regulator</fullName>
    </submittedName>
</protein>
<dbReference type="Gene3D" id="1.10.10.60">
    <property type="entry name" value="Homeodomain-like"/>
    <property type="match status" value="1"/>
</dbReference>
<accession>A0A3N9UF82</accession>
<dbReference type="PRINTS" id="PR00455">
    <property type="entry name" value="HTHTETR"/>
</dbReference>
<name>A0A3N9UF82_9BACI</name>
<dbReference type="EMBL" id="RRCT01000007">
    <property type="protein sequence ID" value="RQW74818.1"/>
    <property type="molecule type" value="Genomic_DNA"/>
</dbReference>
<dbReference type="InterPro" id="IPR001647">
    <property type="entry name" value="HTH_TetR"/>
</dbReference>
<sequence length="195" mass="22565">MKKKEEERKKQIMKAAYNAVSTLGYDNVTLQDIADYANVSKGVVHYYFKSKQNILSELLESITNQIYSYEIEAVNQHQNAIDKLKAYLDAVFISPPKNKKFYSVYLDFLAQANGNEEYKKINLNFYENCWNIGQEIVELGIREGVFNEELDSLTTAKMMRAIIDGSLIQWLTSNEEGLHQYYKDACMKSILKLLN</sequence>
<organism evidence="7 8">
    <name type="scientific">Lysinibacillus composti</name>
    <dbReference type="NCBI Taxonomy" id="720633"/>
    <lineage>
        <taxon>Bacteria</taxon>
        <taxon>Bacillati</taxon>
        <taxon>Bacillota</taxon>
        <taxon>Bacilli</taxon>
        <taxon>Bacillales</taxon>
        <taxon>Bacillaceae</taxon>
        <taxon>Lysinibacillus</taxon>
    </lineage>
</organism>